<accession>A0A6J4MGL6</accession>
<name>A0A6J4MGL6_9BACT</name>
<keyword evidence="1" id="KW-1133">Transmembrane helix</keyword>
<feature type="non-terminal residue" evidence="2">
    <location>
        <position position="1"/>
    </location>
</feature>
<gene>
    <name evidence="2" type="ORF">AVDCRST_MAG11-3892</name>
</gene>
<organism evidence="2">
    <name type="scientific">uncultured Gemmatimonadaceae bacterium</name>
    <dbReference type="NCBI Taxonomy" id="246130"/>
    <lineage>
        <taxon>Bacteria</taxon>
        <taxon>Pseudomonadati</taxon>
        <taxon>Gemmatimonadota</taxon>
        <taxon>Gemmatimonadia</taxon>
        <taxon>Gemmatimonadales</taxon>
        <taxon>Gemmatimonadaceae</taxon>
        <taxon>environmental samples</taxon>
    </lineage>
</organism>
<sequence>GAALGVVGAVANAALVALFPLAIIPVAAGVAAGLAVARGHRATADRAQLALEQVLDHLERGAAPRPPTVLDIVGSVARRIT</sequence>
<dbReference type="AlphaFoldDB" id="A0A6J4MGL6"/>
<feature type="transmembrane region" description="Helical" evidence="1">
    <location>
        <begin position="13"/>
        <end position="37"/>
    </location>
</feature>
<keyword evidence="1" id="KW-0472">Membrane</keyword>
<protein>
    <submittedName>
        <fullName evidence="2">Uncharacterized protein</fullName>
    </submittedName>
</protein>
<dbReference type="EMBL" id="CADCTU010000826">
    <property type="protein sequence ID" value="CAA9357383.1"/>
    <property type="molecule type" value="Genomic_DNA"/>
</dbReference>
<proteinExistence type="predicted"/>
<evidence type="ECO:0000256" key="1">
    <source>
        <dbReference type="SAM" id="Phobius"/>
    </source>
</evidence>
<evidence type="ECO:0000313" key="2">
    <source>
        <dbReference type="EMBL" id="CAA9357383.1"/>
    </source>
</evidence>
<keyword evidence="1" id="KW-0812">Transmembrane</keyword>
<reference evidence="2" key="1">
    <citation type="submission" date="2020-02" db="EMBL/GenBank/DDBJ databases">
        <authorList>
            <person name="Meier V. D."/>
        </authorList>
    </citation>
    <scope>NUCLEOTIDE SEQUENCE</scope>
    <source>
        <strain evidence="2">AVDCRST_MAG11</strain>
    </source>
</reference>